<reference evidence="1 2" key="1">
    <citation type="submission" date="2021-06" db="EMBL/GenBank/DDBJ databases">
        <title>Caerostris darwini draft genome.</title>
        <authorList>
            <person name="Kono N."/>
            <person name="Arakawa K."/>
        </authorList>
    </citation>
    <scope>NUCLEOTIDE SEQUENCE [LARGE SCALE GENOMIC DNA]</scope>
</reference>
<evidence type="ECO:0000313" key="2">
    <source>
        <dbReference type="Proteomes" id="UP001054837"/>
    </source>
</evidence>
<proteinExistence type="predicted"/>
<dbReference type="EMBL" id="BPLQ01004937">
    <property type="protein sequence ID" value="GIY11664.1"/>
    <property type="molecule type" value="Genomic_DNA"/>
</dbReference>
<gene>
    <name evidence="1" type="ORF">CDAR_86201</name>
</gene>
<dbReference type="AlphaFoldDB" id="A0AAV4QTQ5"/>
<sequence length="55" mass="5849">HATSNKLWGNSIFHGRQNALSSKYNRIGTSLASLAVGFRAPIKGGGRIPKSVLRG</sequence>
<name>A0AAV4QTQ5_9ARAC</name>
<evidence type="ECO:0008006" key="3">
    <source>
        <dbReference type="Google" id="ProtNLM"/>
    </source>
</evidence>
<feature type="non-terminal residue" evidence="1">
    <location>
        <position position="1"/>
    </location>
</feature>
<accession>A0AAV4QTQ5</accession>
<evidence type="ECO:0000313" key="1">
    <source>
        <dbReference type="EMBL" id="GIY11664.1"/>
    </source>
</evidence>
<organism evidence="1 2">
    <name type="scientific">Caerostris darwini</name>
    <dbReference type="NCBI Taxonomy" id="1538125"/>
    <lineage>
        <taxon>Eukaryota</taxon>
        <taxon>Metazoa</taxon>
        <taxon>Ecdysozoa</taxon>
        <taxon>Arthropoda</taxon>
        <taxon>Chelicerata</taxon>
        <taxon>Arachnida</taxon>
        <taxon>Araneae</taxon>
        <taxon>Araneomorphae</taxon>
        <taxon>Entelegynae</taxon>
        <taxon>Araneoidea</taxon>
        <taxon>Araneidae</taxon>
        <taxon>Caerostris</taxon>
    </lineage>
</organism>
<keyword evidence="2" id="KW-1185">Reference proteome</keyword>
<dbReference type="Proteomes" id="UP001054837">
    <property type="component" value="Unassembled WGS sequence"/>
</dbReference>
<comment type="caution">
    <text evidence="1">The sequence shown here is derived from an EMBL/GenBank/DDBJ whole genome shotgun (WGS) entry which is preliminary data.</text>
</comment>
<protein>
    <recommendedName>
        <fullName evidence="3">Ribosomal protein L2</fullName>
    </recommendedName>
</protein>